<keyword evidence="5" id="KW-1133">Transmembrane helix</keyword>
<keyword evidence="5" id="KW-0472">Membrane</keyword>
<dbReference type="InterPro" id="IPR023210">
    <property type="entry name" value="NADP_OxRdtase_dom"/>
</dbReference>
<comment type="similarity">
    <text evidence="1">Belongs to the aldo/keto reductase family.</text>
</comment>
<evidence type="ECO:0000259" key="6">
    <source>
        <dbReference type="Pfam" id="PF00248"/>
    </source>
</evidence>
<dbReference type="EMBL" id="JBGBPQ010000007">
    <property type="protein sequence ID" value="KAL1521636.1"/>
    <property type="molecule type" value="Genomic_DNA"/>
</dbReference>
<keyword evidence="3" id="KW-0560">Oxidoreductase</keyword>
<proteinExistence type="inferred from homology"/>
<keyword evidence="2" id="KW-0521">NADP</keyword>
<evidence type="ECO:0000256" key="4">
    <source>
        <dbReference type="SAM" id="MobiDB-lite"/>
    </source>
</evidence>
<dbReference type="PANTHER" id="PTHR43827">
    <property type="entry name" value="2,5-DIKETO-D-GLUCONIC ACID REDUCTASE"/>
    <property type="match status" value="1"/>
</dbReference>
<gene>
    <name evidence="7" type="ORF">AB1Y20_021294</name>
</gene>
<evidence type="ECO:0000256" key="5">
    <source>
        <dbReference type="SAM" id="Phobius"/>
    </source>
</evidence>
<feature type="transmembrane region" description="Helical" evidence="5">
    <location>
        <begin position="295"/>
        <end position="322"/>
    </location>
</feature>
<dbReference type="CDD" id="cd19071">
    <property type="entry name" value="AKR_AKR1-5-like"/>
    <property type="match status" value="1"/>
</dbReference>
<dbReference type="GO" id="GO:0016616">
    <property type="term" value="F:oxidoreductase activity, acting on the CH-OH group of donors, NAD or NADP as acceptor"/>
    <property type="evidence" value="ECO:0007669"/>
    <property type="project" value="UniProtKB-ARBA"/>
</dbReference>
<dbReference type="Gene3D" id="3.20.20.100">
    <property type="entry name" value="NADP-dependent oxidoreductase domain"/>
    <property type="match status" value="1"/>
</dbReference>
<keyword evidence="8" id="KW-1185">Reference proteome</keyword>
<feature type="domain" description="NADP-dependent oxidoreductase" evidence="6">
    <location>
        <begin position="33"/>
        <end position="266"/>
    </location>
</feature>
<dbReference type="PANTHER" id="PTHR43827:SF3">
    <property type="entry name" value="NADP-DEPENDENT OXIDOREDUCTASE DOMAIN-CONTAINING PROTEIN"/>
    <property type="match status" value="1"/>
</dbReference>
<name>A0AB34JJQ6_PRYPA</name>
<dbReference type="Proteomes" id="UP001515480">
    <property type="component" value="Unassembled WGS sequence"/>
</dbReference>
<evidence type="ECO:0000313" key="7">
    <source>
        <dbReference type="EMBL" id="KAL1521636.1"/>
    </source>
</evidence>
<evidence type="ECO:0000256" key="2">
    <source>
        <dbReference type="ARBA" id="ARBA00022857"/>
    </source>
</evidence>
<reference evidence="7 8" key="1">
    <citation type="journal article" date="2024" name="Science">
        <title>Giant polyketide synthase enzymes in the biosynthesis of giant marine polyether toxins.</title>
        <authorList>
            <person name="Fallon T.R."/>
            <person name="Shende V.V."/>
            <person name="Wierzbicki I.H."/>
            <person name="Pendleton A.L."/>
            <person name="Watervoot N.F."/>
            <person name="Auber R.P."/>
            <person name="Gonzalez D.J."/>
            <person name="Wisecaver J.H."/>
            <person name="Moore B.S."/>
        </authorList>
    </citation>
    <scope>NUCLEOTIDE SEQUENCE [LARGE SCALE GENOMIC DNA]</scope>
    <source>
        <strain evidence="7 8">12B1</strain>
    </source>
</reference>
<sequence>MRPACAPLAAVELQSGDLMPPIGFGTCCRPSASGSELVASTLAFLQQGGRLIDTAQMYGNHREIAEAIRASRVDRSELWLTSKVNTRVVKSRGAALRSINTSLGELDLPFINLMLVHSSWGLTSQQLLDVWRALIQARDEGMVRNIGVSNLVRHQIEQLEQESGVRPAVNEIEFHPWVPNSTFQLVEWCTSRGIAVTAYGSLGGSANSLGSSSEVSSLAKRHNVSNAQVLLRWSLQQGVAVIPGASSTEHIIENLHLPRFCLSQAESDGLIRSPMPRSFTRWYNLESEWGPLTRAWQYMTFSSIVLDISIVAALAVCVMLAIRHRKHKQLQRADPLAMQDANFTSEDPAELELTSRPGASSEE</sequence>
<dbReference type="AlphaFoldDB" id="A0AB34JJQ6"/>
<evidence type="ECO:0000256" key="1">
    <source>
        <dbReference type="ARBA" id="ARBA00007905"/>
    </source>
</evidence>
<dbReference type="SUPFAM" id="SSF51430">
    <property type="entry name" value="NAD(P)-linked oxidoreductase"/>
    <property type="match status" value="1"/>
</dbReference>
<organism evidence="7 8">
    <name type="scientific">Prymnesium parvum</name>
    <name type="common">Toxic golden alga</name>
    <dbReference type="NCBI Taxonomy" id="97485"/>
    <lineage>
        <taxon>Eukaryota</taxon>
        <taxon>Haptista</taxon>
        <taxon>Haptophyta</taxon>
        <taxon>Prymnesiophyceae</taxon>
        <taxon>Prymnesiales</taxon>
        <taxon>Prymnesiaceae</taxon>
        <taxon>Prymnesium</taxon>
    </lineage>
</organism>
<dbReference type="PRINTS" id="PR00069">
    <property type="entry name" value="ALDKETRDTASE"/>
</dbReference>
<protein>
    <recommendedName>
        <fullName evidence="6">NADP-dependent oxidoreductase domain-containing protein</fullName>
    </recommendedName>
</protein>
<dbReference type="Pfam" id="PF00248">
    <property type="entry name" value="Aldo_ket_red"/>
    <property type="match status" value="1"/>
</dbReference>
<feature type="region of interest" description="Disordered" evidence="4">
    <location>
        <begin position="344"/>
        <end position="363"/>
    </location>
</feature>
<evidence type="ECO:0000256" key="3">
    <source>
        <dbReference type="ARBA" id="ARBA00023002"/>
    </source>
</evidence>
<dbReference type="InterPro" id="IPR036812">
    <property type="entry name" value="NAD(P)_OxRdtase_dom_sf"/>
</dbReference>
<evidence type="ECO:0000313" key="8">
    <source>
        <dbReference type="Proteomes" id="UP001515480"/>
    </source>
</evidence>
<dbReference type="InterPro" id="IPR020471">
    <property type="entry name" value="AKR"/>
</dbReference>
<comment type="caution">
    <text evidence="7">The sequence shown here is derived from an EMBL/GenBank/DDBJ whole genome shotgun (WGS) entry which is preliminary data.</text>
</comment>
<accession>A0AB34JJQ6</accession>
<keyword evidence="5" id="KW-0812">Transmembrane</keyword>